<dbReference type="EMBL" id="ML120680">
    <property type="protein sequence ID" value="RPA88776.1"/>
    <property type="molecule type" value="Genomic_DNA"/>
</dbReference>
<dbReference type="AlphaFoldDB" id="A0A3N4ISJ5"/>
<feature type="compositionally biased region" description="Low complexity" evidence="1">
    <location>
        <begin position="202"/>
        <end position="211"/>
    </location>
</feature>
<keyword evidence="3" id="KW-1185">Reference proteome</keyword>
<reference evidence="2 3" key="1">
    <citation type="journal article" date="2018" name="Nat. Ecol. Evol.">
        <title>Pezizomycetes genomes reveal the molecular basis of ectomycorrhizal truffle lifestyle.</title>
        <authorList>
            <person name="Murat C."/>
            <person name="Payen T."/>
            <person name="Noel B."/>
            <person name="Kuo A."/>
            <person name="Morin E."/>
            <person name="Chen J."/>
            <person name="Kohler A."/>
            <person name="Krizsan K."/>
            <person name="Balestrini R."/>
            <person name="Da Silva C."/>
            <person name="Montanini B."/>
            <person name="Hainaut M."/>
            <person name="Levati E."/>
            <person name="Barry K.W."/>
            <person name="Belfiori B."/>
            <person name="Cichocki N."/>
            <person name="Clum A."/>
            <person name="Dockter R.B."/>
            <person name="Fauchery L."/>
            <person name="Guy J."/>
            <person name="Iotti M."/>
            <person name="Le Tacon F."/>
            <person name="Lindquist E.A."/>
            <person name="Lipzen A."/>
            <person name="Malagnac F."/>
            <person name="Mello A."/>
            <person name="Molinier V."/>
            <person name="Miyauchi S."/>
            <person name="Poulain J."/>
            <person name="Riccioni C."/>
            <person name="Rubini A."/>
            <person name="Sitrit Y."/>
            <person name="Splivallo R."/>
            <person name="Traeger S."/>
            <person name="Wang M."/>
            <person name="Zifcakova L."/>
            <person name="Wipf D."/>
            <person name="Zambonelli A."/>
            <person name="Paolocci F."/>
            <person name="Nowrousian M."/>
            <person name="Ottonello S."/>
            <person name="Baldrian P."/>
            <person name="Spatafora J.W."/>
            <person name="Henrissat B."/>
            <person name="Nagy L.G."/>
            <person name="Aury J.M."/>
            <person name="Wincker P."/>
            <person name="Grigoriev I.V."/>
            <person name="Bonfante P."/>
            <person name="Martin F.M."/>
        </authorList>
    </citation>
    <scope>NUCLEOTIDE SEQUENCE [LARGE SCALE GENOMIC DNA]</scope>
    <source>
        <strain evidence="2 3">120613-1</strain>
    </source>
</reference>
<gene>
    <name evidence="2" type="ORF">L873DRAFT_1839402</name>
</gene>
<evidence type="ECO:0000313" key="3">
    <source>
        <dbReference type="Proteomes" id="UP000276215"/>
    </source>
</evidence>
<sequence length="466" mass="52302">MDLRNVVKAHVGLVQCRQEAVLTGSEDQTSEMLLADQSTHYNIREMALDMLQCSKEGLLHARRTQEITKSLVEAFDRPPTAKLILPICIILRLPSGQQQQQFQQPQRLLDNQSGPAGFRPDSFHRAPRNTDNGGGGDGSSRARWSRGGGSNQQLNRITIQRPGTKNQHDGDDEIDDWTKGDRGLVEGITPEEMVKERDLSGDSHSNSSISESDLDDTTLPAGGGDRNDFNSEVLQRNTTMPHKLLSPLLQEGQDQELPPKGTSHEHDRRSNKSSPYRHKKHHRNFLPGSHTRRPRWAQSQFTNFTHGVRRIIARRLLQQEATPVLATRDIGEDNEEQFKIEGSETTPFMPGGTTGQQDAHGQCSQYDALLELSPRSAAGGRDKEEGEGEEEEEDENKKKVVVVEYYVVYKELQRILLSRLKSWIQAIGVPEDELNTLHPNGEVAFAAYRSFVTNTGWEEPSGRTHL</sequence>
<dbReference type="Proteomes" id="UP000276215">
    <property type="component" value="Unassembled WGS sequence"/>
</dbReference>
<feature type="compositionally biased region" description="Basic residues" evidence="1">
    <location>
        <begin position="271"/>
        <end position="294"/>
    </location>
</feature>
<protein>
    <submittedName>
        <fullName evidence="2">Uncharacterized protein</fullName>
    </submittedName>
</protein>
<feature type="region of interest" description="Disordered" evidence="1">
    <location>
        <begin position="252"/>
        <end position="294"/>
    </location>
</feature>
<evidence type="ECO:0000256" key="1">
    <source>
        <dbReference type="SAM" id="MobiDB-lite"/>
    </source>
</evidence>
<accession>A0A3N4ISJ5</accession>
<feature type="compositionally biased region" description="Polar residues" evidence="1">
    <location>
        <begin position="355"/>
        <end position="365"/>
    </location>
</feature>
<organism evidence="2 3">
    <name type="scientific">Choiromyces venosus 120613-1</name>
    <dbReference type="NCBI Taxonomy" id="1336337"/>
    <lineage>
        <taxon>Eukaryota</taxon>
        <taxon>Fungi</taxon>
        <taxon>Dikarya</taxon>
        <taxon>Ascomycota</taxon>
        <taxon>Pezizomycotina</taxon>
        <taxon>Pezizomycetes</taxon>
        <taxon>Pezizales</taxon>
        <taxon>Tuberaceae</taxon>
        <taxon>Choiromyces</taxon>
    </lineage>
</organism>
<dbReference type="OrthoDB" id="5419247at2759"/>
<feature type="compositionally biased region" description="Polar residues" evidence="1">
    <location>
        <begin position="151"/>
        <end position="165"/>
    </location>
</feature>
<feature type="compositionally biased region" description="Basic and acidic residues" evidence="1">
    <location>
        <begin position="192"/>
        <end position="201"/>
    </location>
</feature>
<feature type="region of interest" description="Disordered" evidence="1">
    <location>
        <begin position="100"/>
        <end position="230"/>
    </location>
</feature>
<feature type="region of interest" description="Disordered" evidence="1">
    <location>
        <begin position="340"/>
        <end position="395"/>
    </location>
</feature>
<proteinExistence type="predicted"/>
<name>A0A3N4ISJ5_9PEZI</name>
<evidence type="ECO:0000313" key="2">
    <source>
        <dbReference type="EMBL" id="RPA88776.1"/>
    </source>
</evidence>
<feature type="compositionally biased region" description="Acidic residues" evidence="1">
    <location>
        <begin position="385"/>
        <end position="394"/>
    </location>
</feature>